<protein>
    <recommendedName>
        <fullName evidence="3">GIY-YIG nuclease family protein</fullName>
    </recommendedName>
</protein>
<organism evidence="1 2">
    <name type="scientific">Haemophilus parainfluenzae</name>
    <dbReference type="NCBI Taxonomy" id="729"/>
    <lineage>
        <taxon>Bacteria</taxon>
        <taxon>Pseudomonadati</taxon>
        <taxon>Pseudomonadota</taxon>
        <taxon>Gammaproteobacteria</taxon>
        <taxon>Pasteurellales</taxon>
        <taxon>Pasteurellaceae</taxon>
        <taxon>Haemophilus</taxon>
    </lineage>
</organism>
<evidence type="ECO:0000313" key="2">
    <source>
        <dbReference type="Proteomes" id="UP000092740"/>
    </source>
</evidence>
<name>A0AB36EIS4_HAEPA</name>
<accession>A0AB36EIS4</accession>
<dbReference type="Proteomes" id="UP000092740">
    <property type="component" value="Unassembled WGS sequence"/>
</dbReference>
<reference evidence="1 2" key="1">
    <citation type="submission" date="2016-06" db="EMBL/GenBank/DDBJ databases">
        <title>Simultaneous identification of Haemophilus influenzae and Haemophilus haemolyticus using TaqMan real-time PCR.</title>
        <authorList>
            <person name="Price E.P."/>
            <person name="Sarovich D.S."/>
            <person name="Harris T."/>
            <person name="Spargo J.C."/>
            <person name="Nosworthy E."/>
            <person name="Beissbarth J."/>
            <person name="Smith-Vaughan H.C."/>
        </authorList>
    </citation>
    <scope>NUCLEOTIDE SEQUENCE [LARGE SCALE GENOMIC DNA]</scope>
    <source>
        <strain evidence="1 2">ATCC 9796</strain>
    </source>
</reference>
<dbReference type="EMBL" id="MAQD01000001">
    <property type="protein sequence ID" value="OBY53615.1"/>
    <property type="molecule type" value="Genomic_DNA"/>
</dbReference>
<comment type="caution">
    <text evidence="1">The sequence shown here is derived from an EMBL/GenBank/DDBJ whole genome shotgun (WGS) entry which is preliminary data.</text>
</comment>
<gene>
    <name evidence="1" type="ORF">BBB48_01070</name>
</gene>
<evidence type="ECO:0000313" key="1">
    <source>
        <dbReference type="EMBL" id="OBY53615.1"/>
    </source>
</evidence>
<dbReference type="AlphaFoldDB" id="A0AB36EIS4"/>
<proteinExistence type="predicted"/>
<sequence>MEERIEFIEKKALPLDLPYKLYFVYDDGSKVNQGVYGSLECAEQAKKKYESEIGTRHSNGRTLKTITILWGNGNEI</sequence>
<evidence type="ECO:0008006" key="3">
    <source>
        <dbReference type="Google" id="ProtNLM"/>
    </source>
</evidence>